<gene>
    <name evidence="1" type="ORF">OZSIB_3861</name>
</gene>
<comment type="caution">
    <text evidence="1">The sequence shown here is derived from an EMBL/GenBank/DDBJ whole genome shotgun (WGS) entry which is preliminary data.</text>
</comment>
<organism evidence="1 2">
    <name type="scientific">Candidatus Ozemobacter sibiricus</name>
    <dbReference type="NCBI Taxonomy" id="2268124"/>
    <lineage>
        <taxon>Bacteria</taxon>
        <taxon>Candidatus Ozemobacteria</taxon>
        <taxon>Candidatus Ozemobacterales</taxon>
        <taxon>Candidatus Ozemobacteraceae</taxon>
        <taxon>Candidatus Ozemobacter</taxon>
    </lineage>
</organism>
<dbReference type="Pfam" id="PF13620">
    <property type="entry name" value="CarboxypepD_reg"/>
    <property type="match status" value="1"/>
</dbReference>
<evidence type="ECO:0000313" key="1">
    <source>
        <dbReference type="EMBL" id="RCK79992.1"/>
    </source>
</evidence>
<dbReference type="SUPFAM" id="SSF49464">
    <property type="entry name" value="Carboxypeptidase regulatory domain-like"/>
    <property type="match status" value="1"/>
</dbReference>
<dbReference type="Proteomes" id="UP000252355">
    <property type="component" value="Unassembled WGS sequence"/>
</dbReference>
<dbReference type="AlphaFoldDB" id="A0A367ZRI2"/>
<evidence type="ECO:0000313" key="2">
    <source>
        <dbReference type="Proteomes" id="UP000252355"/>
    </source>
</evidence>
<dbReference type="InterPro" id="IPR008969">
    <property type="entry name" value="CarboxyPept-like_regulatory"/>
</dbReference>
<dbReference type="Gene3D" id="2.60.40.1120">
    <property type="entry name" value="Carboxypeptidase-like, regulatory domain"/>
    <property type="match status" value="1"/>
</dbReference>
<sequence>MGLALSSILLTGCEKGSLGVKNGTATGHVFETITNKPIADVLISGTHSQRNISKTTTTGANGQYWLSDLEPGTWQISAQKPGYIFLVGSLTTPYVTATIQNGETVQAPVMTMVKNIAYSKGTLKGYPVDAVTGNPLRNFTVKQTSPDEQIRSKLFEMANDFKEGGWTGLEGGDHNYLITAENYQPYATGPIKITSTPTDLGLIKMTPMTVSISGTLRNLPGYVIGQQAGQTPDFQNWTFWAESSGRVVATMANNIAETFKGNVVYTIPNVPVTVGQVAIKCKIRGYDLITINPAVNIPAQRPSGIIGGIDCDFANIEPIRRDLRVVLQSSPPKPDAPGTLLNGEVVRIYVKQGGKDVVPYVDVVGHNYTAEAYFSGLPTGYPLEVLAVNQNRGWISGGKTGILLQEDGNTVFTIQVFLSENGTPN</sequence>
<protein>
    <recommendedName>
        <fullName evidence="3">Carboxypeptidase regulatory-like domain-containing protein</fullName>
    </recommendedName>
</protein>
<dbReference type="EMBL" id="QOQW01000009">
    <property type="protein sequence ID" value="RCK79992.1"/>
    <property type="molecule type" value="Genomic_DNA"/>
</dbReference>
<reference evidence="1 2" key="1">
    <citation type="submission" date="2018-05" db="EMBL/GenBank/DDBJ databases">
        <title>A metagenomic window into the 2 km-deep terrestrial subsurface aquifer revealed taxonomically and functionally diverse microbial community comprising novel uncultured bacterial lineages.</title>
        <authorList>
            <person name="Kadnikov V.V."/>
            <person name="Mardanov A.V."/>
            <person name="Beletsky A.V."/>
            <person name="Banks D."/>
            <person name="Pimenov N.V."/>
            <person name="Frank Y.A."/>
            <person name="Karnachuk O.V."/>
            <person name="Ravin N.V."/>
        </authorList>
    </citation>
    <scope>NUCLEOTIDE SEQUENCE [LARGE SCALE GENOMIC DNA]</scope>
    <source>
        <strain evidence="1">BY5</strain>
    </source>
</reference>
<name>A0A367ZRI2_9BACT</name>
<accession>A0A367ZRI2</accession>
<proteinExistence type="predicted"/>
<evidence type="ECO:0008006" key="3">
    <source>
        <dbReference type="Google" id="ProtNLM"/>
    </source>
</evidence>